<organism evidence="3 4">
    <name type="scientific">Variovorax rhizosphaerae</name>
    <dbReference type="NCBI Taxonomy" id="1836200"/>
    <lineage>
        <taxon>Bacteria</taxon>
        <taxon>Pseudomonadati</taxon>
        <taxon>Pseudomonadota</taxon>
        <taxon>Betaproteobacteria</taxon>
        <taxon>Burkholderiales</taxon>
        <taxon>Comamonadaceae</taxon>
        <taxon>Variovorax</taxon>
    </lineage>
</organism>
<protein>
    <submittedName>
        <fullName evidence="3">ChaN family lipoprotein</fullName>
    </submittedName>
</protein>
<reference evidence="3 4" key="1">
    <citation type="submission" date="2024-03" db="EMBL/GenBank/DDBJ databases">
        <title>Novel species of the genus Variovorax.</title>
        <authorList>
            <person name="Liu Q."/>
            <person name="Xin Y.-H."/>
        </authorList>
    </citation>
    <scope>NUCLEOTIDE SEQUENCE [LARGE SCALE GENOMIC DNA]</scope>
    <source>
        <strain evidence="3 4">KACC 18900</strain>
    </source>
</reference>
<evidence type="ECO:0000259" key="2">
    <source>
        <dbReference type="Pfam" id="PF04187"/>
    </source>
</evidence>
<proteinExistence type="predicted"/>
<dbReference type="SUPFAM" id="SSF159501">
    <property type="entry name" value="EreA/ChaN-like"/>
    <property type="match status" value="1"/>
</dbReference>
<dbReference type="EMBL" id="JBBKZT010000030">
    <property type="protein sequence ID" value="MEJ8852045.1"/>
    <property type="molecule type" value="Genomic_DNA"/>
</dbReference>
<dbReference type="InterPro" id="IPR007314">
    <property type="entry name" value="Cofac_haem-bd_dom"/>
</dbReference>
<dbReference type="Proteomes" id="UP001385892">
    <property type="component" value="Unassembled WGS sequence"/>
</dbReference>
<dbReference type="Pfam" id="PF04187">
    <property type="entry name" value="Cofac_haem_bdg"/>
    <property type="match status" value="1"/>
</dbReference>
<evidence type="ECO:0000313" key="4">
    <source>
        <dbReference type="Proteomes" id="UP001385892"/>
    </source>
</evidence>
<dbReference type="Gene3D" id="1.10.8.760">
    <property type="entry name" value="Haem-binding uptake, Tiki superfamily, ChaN, domain 2"/>
    <property type="match status" value="1"/>
</dbReference>
<keyword evidence="4" id="KW-1185">Reference proteome</keyword>
<accession>A0ABU8WWW8</accession>
<gene>
    <name evidence="3" type="ORF">WKW82_35825</name>
</gene>
<name>A0ABU8WWW8_9BURK</name>
<evidence type="ECO:0000313" key="3">
    <source>
        <dbReference type="EMBL" id="MEJ8852045.1"/>
    </source>
</evidence>
<sequence length="263" mass="27823">MSLLAAATLMLGACTGMRPAADVPIAARVAALAPTDALLLGEQHDAADHHRIERETVQALVDSGKLAALALEMADDGTSTATLPASATEAQVRTALGWQEKGWPWENYGPAIMVAVRAGVPVLGANLPRSHMKDAMADVSLDVQLSEKARAQQEEAVRSGHCDLLPAAQIGPMTRIQIARDRSMAQVVVKARQPGKTVLLISGNAHALRTLGVPQHMPTDVKVVSVQMLASATVPLRAAPEYDAIWQTAPLPAKDYCATLRSK</sequence>
<keyword evidence="3" id="KW-0449">Lipoprotein</keyword>
<dbReference type="RefSeq" id="WP_340347895.1">
    <property type="nucleotide sequence ID" value="NZ_JBBKZT010000030.1"/>
</dbReference>
<feature type="signal peptide" evidence="1">
    <location>
        <begin position="1"/>
        <end position="20"/>
    </location>
</feature>
<keyword evidence="1" id="KW-0732">Signal</keyword>
<dbReference type="InterPro" id="IPR016773">
    <property type="entry name" value="Fe3_uptake_reg_CjrA_prd"/>
</dbReference>
<feature type="chain" id="PRO_5046631141" evidence="1">
    <location>
        <begin position="21"/>
        <end position="263"/>
    </location>
</feature>
<comment type="caution">
    <text evidence="3">The sequence shown here is derived from an EMBL/GenBank/DDBJ whole genome shotgun (WGS) entry which is preliminary data.</text>
</comment>
<dbReference type="PIRSF" id="PIRSF020419">
    <property type="entry name" value="Fe_uptake_reg_CjrA_prd"/>
    <property type="match status" value="1"/>
</dbReference>
<evidence type="ECO:0000256" key="1">
    <source>
        <dbReference type="SAM" id="SignalP"/>
    </source>
</evidence>
<feature type="domain" description="Haem-binding uptake Tiki superfamily ChaN" evidence="2">
    <location>
        <begin position="30"/>
        <end position="216"/>
    </location>
</feature>
<dbReference type="CDD" id="cd14727">
    <property type="entry name" value="ChanN-like"/>
    <property type="match status" value="1"/>
</dbReference>
<dbReference type="Gene3D" id="3.40.50.11550">
    <property type="match status" value="1"/>
</dbReference>